<dbReference type="AlphaFoldDB" id="A0A561XCK8"/>
<dbReference type="EMBL" id="VJWE01000017">
    <property type="protein sequence ID" value="TWG33837.1"/>
    <property type="molecule type" value="Genomic_DNA"/>
</dbReference>
<dbReference type="HAMAP" id="MF_00099">
    <property type="entry name" value="CheB_chemtxs"/>
    <property type="match status" value="1"/>
</dbReference>
<evidence type="ECO:0000256" key="3">
    <source>
        <dbReference type="ARBA" id="ARBA00022553"/>
    </source>
</evidence>
<dbReference type="Gene3D" id="3.40.50.180">
    <property type="entry name" value="Methylesterase CheB, C-terminal domain"/>
    <property type="match status" value="1"/>
</dbReference>
<evidence type="ECO:0000256" key="7">
    <source>
        <dbReference type="PROSITE-ProRule" id="PRU00050"/>
    </source>
</evidence>
<dbReference type="InterPro" id="IPR035909">
    <property type="entry name" value="CheB_C"/>
</dbReference>
<evidence type="ECO:0000259" key="9">
    <source>
        <dbReference type="PROSITE" id="PS50110"/>
    </source>
</evidence>
<dbReference type="NCBIfam" id="NF001965">
    <property type="entry name" value="PRK00742.1"/>
    <property type="match status" value="1"/>
</dbReference>
<dbReference type="PROSITE" id="PS50122">
    <property type="entry name" value="CHEB"/>
    <property type="match status" value="1"/>
</dbReference>
<evidence type="ECO:0000259" key="10">
    <source>
        <dbReference type="PROSITE" id="PS50122"/>
    </source>
</evidence>
<dbReference type="EC" id="3.1.1.61" evidence="6"/>
<dbReference type="GO" id="GO:0000156">
    <property type="term" value="F:phosphorelay response regulator activity"/>
    <property type="evidence" value="ECO:0007669"/>
    <property type="project" value="InterPro"/>
</dbReference>
<protein>
    <recommendedName>
        <fullName evidence="6">Protein-glutamate methylesterase/protein-glutamine glutaminase</fullName>
        <ecNumber evidence="6">3.1.1.61</ecNumber>
        <ecNumber evidence="6">3.5.1.44</ecNumber>
    </recommendedName>
</protein>
<keyword evidence="2 6" id="KW-0145">Chemotaxis</keyword>
<dbReference type="CDD" id="cd16432">
    <property type="entry name" value="CheB_Rec"/>
    <property type="match status" value="1"/>
</dbReference>
<dbReference type="InterPro" id="IPR001789">
    <property type="entry name" value="Sig_transdc_resp-reg_receiver"/>
</dbReference>
<accession>A0A561XCK8</accession>
<dbReference type="PANTHER" id="PTHR42872:SF6">
    <property type="entry name" value="PROTEIN-GLUTAMATE METHYLESTERASE_PROTEIN-GLUTAMINE GLUTAMINASE"/>
    <property type="match status" value="1"/>
</dbReference>
<dbReference type="Pfam" id="PF01339">
    <property type="entry name" value="CheB_methylest"/>
    <property type="match status" value="1"/>
</dbReference>
<keyword evidence="3 6" id="KW-0597">Phosphoprotein</keyword>
<comment type="similarity">
    <text evidence="6">Belongs to the CheB family.</text>
</comment>
<comment type="PTM">
    <text evidence="6">Phosphorylated by CheA. Phosphorylation of the N-terminal regulatory domain activates the methylesterase activity.</text>
</comment>
<evidence type="ECO:0000256" key="1">
    <source>
        <dbReference type="ARBA" id="ARBA00022490"/>
    </source>
</evidence>
<dbReference type="Proteomes" id="UP000321485">
    <property type="component" value="Unassembled WGS sequence"/>
</dbReference>
<dbReference type="RefSeq" id="WP_099729194.1">
    <property type="nucleotide sequence ID" value="NZ_VJWE01000017.1"/>
</dbReference>
<dbReference type="GO" id="GO:0008984">
    <property type="term" value="F:protein-glutamate methylesterase activity"/>
    <property type="evidence" value="ECO:0007669"/>
    <property type="project" value="UniProtKB-UniRule"/>
</dbReference>
<feature type="active site" evidence="6 7">
    <location>
        <position position="180"/>
    </location>
</feature>
<dbReference type="SUPFAM" id="SSF52738">
    <property type="entry name" value="Methylesterase CheB, C-terminal domain"/>
    <property type="match status" value="1"/>
</dbReference>
<dbReference type="PIRSF" id="PIRSF000876">
    <property type="entry name" value="RR_chemtxs_CheB"/>
    <property type="match status" value="1"/>
</dbReference>
<evidence type="ECO:0000256" key="8">
    <source>
        <dbReference type="PROSITE-ProRule" id="PRU00169"/>
    </source>
</evidence>
<feature type="modified residue" description="4-aspartylphosphate" evidence="6 8">
    <location>
        <position position="57"/>
    </location>
</feature>
<dbReference type="Gene3D" id="3.40.50.2300">
    <property type="match status" value="1"/>
</dbReference>
<evidence type="ECO:0000313" key="11">
    <source>
        <dbReference type="EMBL" id="TWG33837.1"/>
    </source>
</evidence>
<name>A0A561XCK8_ACIDE</name>
<gene>
    <name evidence="6" type="primary">cheB</name>
    <name evidence="11" type="ORF">ATF69_4190</name>
</gene>
<comment type="function">
    <text evidence="6">Involved in chemotaxis. Part of a chemotaxis signal transduction system that modulates chemotaxis in response to various stimuli. Catalyzes the demethylation of specific methylglutamate residues introduced into the chemoreceptors (methyl-accepting chemotaxis proteins or MCP) by CheR. Also mediates the irreversible deamidation of specific glutamine residues to glutamic acid.</text>
</comment>
<dbReference type="InterPro" id="IPR008248">
    <property type="entry name" value="CheB-like"/>
</dbReference>
<dbReference type="NCBIfam" id="NF009206">
    <property type="entry name" value="PRK12555.1"/>
    <property type="match status" value="1"/>
</dbReference>
<comment type="domain">
    <text evidence="6">Contains a C-terminal catalytic domain, and an N-terminal region which modulates catalytic activity.</text>
</comment>
<dbReference type="SUPFAM" id="SSF52172">
    <property type="entry name" value="CheY-like"/>
    <property type="match status" value="1"/>
</dbReference>
<dbReference type="PANTHER" id="PTHR42872">
    <property type="entry name" value="PROTEIN-GLUTAMATE METHYLESTERASE/PROTEIN-GLUTAMINE GLUTAMINASE"/>
    <property type="match status" value="1"/>
</dbReference>
<dbReference type="GO" id="GO:0050568">
    <property type="term" value="F:protein-glutamine glutaminase activity"/>
    <property type="evidence" value="ECO:0007669"/>
    <property type="project" value="UniProtKB-UniRule"/>
</dbReference>
<keyword evidence="4 6" id="KW-0378">Hydrolase</keyword>
<dbReference type="FunFam" id="3.40.50.2300:FF:000060">
    <property type="entry name" value="Protein-glutamate methylesterase/protein-glutamine glutaminase"/>
    <property type="match status" value="1"/>
</dbReference>
<dbReference type="SMART" id="SM00448">
    <property type="entry name" value="REC"/>
    <property type="match status" value="1"/>
</dbReference>
<feature type="active site" evidence="6 7">
    <location>
        <position position="206"/>
    </location>
</feature>
<evidence type="ECO:0000256" key="6">
    <source>
        <dbReference type="HAMAP-Rule" id="MF_00099"/>
    </source>
</evidence>
<proteinExistence type="inferred from homology"/>
<comment type="caution">
    <text evidence="11">The sequence shown here is derived from an EMBL/GenBank/DDBJ whole genome shotgun (WGS) entry which is preliminary data.</text>
</comment>
<feature type="domain" description="CheB-type methylesterase" evidence="10">
    <location>
        <begin position="168"/>
        <end position="360"/>
    </location>
</feature>
<evidence type="ECO:0000256" key="4">
    <source>
        <dbReference type="ARBA" id="ARBA00022801"/>
    </source>
</evidence>
<evidence type="ECO:0000256" key="2">
    <source>
        <dbReference type="ARBA" id="ARBA00022500"/>
    </source>
</evidence>
<dbReference type="InterPro" id="IPR011006">
    <property type="entry name" value="CheY-like_superfamily"/>
</dbReference>
<feature type="active site" evidence="6 7">
    <location>
        <position position="302"/>
    </location>
</feature>
<dbReference type="PROSITE" id="PS50110">
    <property type="entry name" value="RESPONSE_REGULATORY"/>
    <property type="match status" value="1"/>
</dbReference>
<dbReference type="EC" id="3.5.1.44" evidence="6"/>
<dbReference type="GO" id="GO:0005737">
    <property type="term" value="C:cytoplasm"/>
    <property type="evidence" value="ECO:0007669"/>
    <property type="project" value="UniProtKB-SubCell"/>
</dbReference>
<dbReference type="InterPro" id="IPR000673">
    <property type="entry name" value="Sig_transdc_resp-reg_Me-estase"/>
</dbReference>
<comment type="catalytic activity">
    <reaction evidence="5 6">
        <text>[protein]-L-glutamate 5-O-methyl ester + H2O = L-glutamyl-[protein] + methanol + H(+)</text>
        <dbReference type="Rhea" id="RHEA:23236"/>
        <dbReference type="Rhea" id="RHEA-COMP:10208"/>
        <dbReference type="Rhea" id="RHEA-COMP:10311"/>
        <dbReference type="ChEBI" id="CHEBI:15377"/>
        <dbReference type="ChEBI" id="CHEBI:15378"/>
        <dbReference type="ChEBI" id="CHEBI:17790"/>
        <dbReference type="ChEBI" id="CHEBI:29973"/>
        <dbReference type="ChEBI" id="CHEBI:82795"/>
        <dbReference type="EC" id="3.1.1.61"/>
    </reaction>
</comment>
<dbReference type="Pfam" id="PF00072">
    <property type="entry name" value="Response_reg"/>
    <property type="match status" value="1"/>
</dbReference>
<reference evidence="11 12" key="1">
    <citation type="journal article" date="2015" name="Stand. Genomic Sci.">
        <title>Genomic Encyclopedia of Bacterial and Archaeal Type Strains, Phase III: the genomes of soil and plant-associated and newly described type strains.</title>
        <authorList>
            <person name="Whitman W.B."/>
            <person name="Woyke T."/>
            <person name="Klenk H.P."/>
            <person name="Zhou Y."/>
            <person name="Lilburn T.G."/>
            <person name="Beck B.J."/>
            <person name="De Vos P."/>
            <person name="Vandamme P."/>
            <person name="Eisen J.A."/>
            <person name="Garrity G."/>
            <person name="Hugenholtz P."/>
            <person name="Kyrpides N.C."/>
        </authorList>
    </citation>
    <scope>NUCLEOTIDE SEQUENCE [LARGE SCALE GENOMIC DNA]</scope>
    <source>
        <strain evidence="11 12">DSM 64</strain>
    </source>
</reference>
<feature type="domain" description="Response regulatory" evidence="9">
    <location>
        <begin position="6"/>
        <end position="123"/>
    </location>
</feature>
<organism evidence="11 12">
    <name type="scientific">Acidovorax delafieldii</name>
    <name type="common">Pseudomonas delafieldii</name>
    <dbReference type="NCBI Taxonomy" id="47920"/>
    <lineage>
        <taxon>Bacteria</taxon>
        <taxon>Pseudomonadati</taxon>
        <taxon>Pseudomonadota</taxon>
        <taxon>Betaproteobacteria</taxon>
        <taxon>Burkholderiales</taxon>
        <taxon>Comamonadaceae</taxon>
        <taxon>Acidovorax</taxon>
    </lineage>
</organism>
<sequence length="368" mass="39075">MSRKIRVIVVDDSALVRSLLSEIINRQRDMECIGTANDPLVAREMIRELDPDVITLDVEMPRMDGIDFLGRLMRLRPTPVVMISTLTERGAEVTMKALELGAVDFVAKPRVGLASGLNDLAAQIVDKIRVAAVAQVRRAPVRDAGPASSVVGGTPLPHAVPAAGLLGRLSTEKLICIGASTGGTEAIKEVLVQMPADSPAIVITQHMPPGFTTSFAARLNGLCQITVKEAVNGERILPGHAYIAPGGTQFHVARSGANYVAVVDDGPPVNRHKPSVEVLFKSAAAVVGRNAFGIMLTGMGNDGAVAMREMKDAGSYNYVQDEATCIVFGMPREAIAHGAADEVLPLGQIAPALIARLRGTTDRLHHRI</sequence>
<comment type="catalytic activity">
    <reaction evidence="6">
        <text>L-glutaminyl-[protein] + H2O = L-glutamyl-[protein] + NH4(+)</text>
        <dbReference type="Rhea" id="RHEA:16441"/>
        <dbReference type="Rhea" id="RHEA-COMP:10207"/>
        <dbReference type="Rhea" id="RHEA-COMP:10208"/>
        <dbReference type="ChEBI" id="CHEBI:15377"/>
        <dbReference type="ChEBI" id="CHEBI:28938"/>
        <dbReference type="ChEBI" id="CHEBI:29973"/>
        <dbReference type="ChEBI" id="CHEBI:30011"/>
        <dbReference type="EC" id="3.5.1.44"/>
    </reaction>
</comment>
<dbReference type="GO" id="GO:0006935">
    <property type="term" value="P:chemotaxis"/>
    <property type="evidence" value="ECO:0007669"/>
    <property type="project" value="UniProtKB-UniRule"/>
</dbReference>
<evidence type="ECO:0000256" key="5">
    <source>
        <dbReference type="ARBA" id="ARBA00048267"/>
    </source>
</evidence>
<evidence type="ECO:0000313" key="12">
    <source>
        <dbReference type="Proteomes" id="UP000321485"/>
    </source>
</evidence>
<dbReference type="GeneID" id="51113232"/>
<dbReference type="CDD" id="cd17541">
    <property type="entry name" value="REC_CheB-like"/>
    <property type="match status" value="1"/>
</dbReference>
<keyword evidence="1 6" id="KW-0963">Cytoplasm</keyword>
<comment type="subcellular location">
    <subcellularLocation>
        <location evidence="6">Cytoplasm</location>
    </subcellularLocation>
</comment>